<evidence type="ECO:0000313" key="3">
    <source>
        <dbReference type="Proteomes" id="UP000249757"/>
    </source>
</evidence>
<dbReference type="OrthoDB" id="3796908at2759"/>
<feature type="compositionally biased region" description="Basic and acidic residues" evidence="1">
    <location>
        <begin position="204"/>
        <end position="233"/>
    </location>
</feature>
<evidence type="ECO:0000256" key="1">
    <source>
        <dbReference type="SAM" id="MobiDB-lite"/>
    </source>
</evidence>
<dbReference type="EMBL" id="NRDI02000013">
    <property type="protein sequence ID" value="KAI1511671.1"/>
    <property type="molecule type" value="Genomic_DNA"/>
</dbReference>
<gene>
    <name evidence="2" type="ORF">Ptr86124_009315</name>
</gene>
<feature type="compositionally biased region" description="Polar residues" evidence="1">
    <location>
        <begin position="105"/>
        <end position="114"/>
    </location>
</feature>
<comment type="caution">
    <text evidence="2">The sequence shown here is derived from an EMBL/GenBank/DDBJ whole genome shotgun (WGS) entry which is preliminary data.</text>
</comment>
<dbReference type="AlphaFoldDB" id="A0A922N946"/>
<accession>A0A922N946</accession>
<feature type="region of interest" description="Disordered" evidence="1">
    <location>
        <begin position="1"/>
        <end position="253"/>
    </location>
</feature>
<feature type="compositionally biased region" description="Low complexity" evidence="1">
    <location>
        <begin position="324"/>
        <end position="337"/>
    </location>
</feature>
<feature type="compositionally biased region" description="Basic and acidic residues" evidence="1">
    <location>
        <begin position="60"/>
        <end position="80"/>
    </location>
</feature>
<feature type="region of interest" description="Disordered" evidence="1">
    <location>
        <begin position="465"/>
        <end position="485"/>
    </location>
</feature>
<feature type="compositionally biased region" description="Basic and acidic residues" evidence="1">
    <location>
        <begin position="358"/>
        <end position="371"/>
    </location>
</feature>
<feature type="compositionally biased region" description="Polar residues" evidence="1">
    <location>
        <begin position="131"/>
        <end position="142"/>
    </location>
</feature>
<feature type="compositionally biased region" description="Polar residues" evidence="1">
    <location>
        <begin position="1"/>
        <end position="18"/>
    </location>
</feature>
<organism evidence="2 3">
    <name type="scientific">Pyrenophora tritici-repentis</name>
    <dbReference type="NCBI Taxonomy" id="45151"/>
    <lineage>
        <taxon>Eukaryota</taxon>
        <taxon>Fungi</taxon>
        <taxon>Dikarya</taxon>
        <taxon>Ascomycota</taxon>
        <taxon>Pezizomycotina</taxon>
        <taxon>Dothideomycetes</taxon>
        <taxon>Pleosporomycetidae</taxon>
        <taxon>Pleosporales</taxon>
        <taxon>Pleosporineae</taxon>
        <taxon>Pleosporaceae</taxon>
        <taxon>Pyrenophora</taxon>
    </lineage>
</organism>
<feature type="compositionally biased region" description="Polar residues" evidence="1">
    <location>
        <begin position="338"/>
        <end position="356"/>
    </location>
</feature>
<evidence type="ECO:0000313" key="2">
    <source>
        <dbReference type="EMBL" id="KAI1511671.1"/>
    </source>
</evidence>
<feature type="compositionally biased region" description="Acidic residues" evidence="1">
    <location>
        <begin position="531"/>
        <end position="546"/>
    </location>
</feature>
<name>A0A922N946_9PLEO</name>
<feature type="compositionally biased region" description="Basic and acidic residues" evidence="1">
    <location>
        <begin position="115"/>
        <end position="125"/>
    </location>
</feature>
<protein>
    <submittedName>
        <fullName evidence="2">Uncharacterized protein</fullName>
    </submittedName>
</protein>
<sequence>MDAASTDSPSGHDTQNRVANPAHGPFDDTLKNSANGEPAVQDNATDTMSNPPLSDNNGTLEKEPDMGEQKELVVKLKFKTDNAPILPSEIANMGPGSATMDPAQESASLDSSRLSAEDTSIKLEPEDIGNITAQDLNSSGTHKIQGDESSDTTLTQQPLNEHMNESHQTNTPQDKTVPEEHPVSGNNGVCHGSTVAELQTSHTADPKEDHQLPIKVDDGEQAGGEHDETDRLLPDTPSVPDNIPAPGRDVNKLKDEDMDIDKEQVSTLQSQRLGVSQSIAESTVDGIFGQSHKLDTTPIQFTIDSTSPRLGTQNITKKPPVANSLSSYSKSVSPHHSQQPFTQNGLSEPTHLQQLERQILDKKQKLEEMKKKMGSSGRQTPQPASHPGHQRSQSYMPPAFASRPPPSSYQRGHPPSAFQPFAYGNNSGPSAYIMATPSPYGQMMSMSSQLGRGPGDYSMAALRDVIDGNPGPSAHRYTKAPPQVVNEDDRGQMMSMSSQPNYNMAALRDMVKGKSGPSAQRYTKARSQVFDENEEDKDDEYSDDDEPLRTRVKRHPSVMSEDSVIHMSSPPLTSIRDPHNDRSASSFLTDKETPEPDSSSAHKNPVRKPRPLPQPLRPDTSLNGNEDIDSTKINWCLPRYEVLPQPTLDDVPSAKISLPGLVREELLLSPDHSAQETHLLLNLFLPGQQALAEPDPQPAVALLNFHTIAVMVIECYVQYEIGDELGLGRGHFHDNHDDEGIGEYERVRDAKDADVDEIFFAVVDRWRAGRESKKESLTLIRGAQEFADQALDVIYYIKENGLLRGTEGKGKKKVRTEEEMVGVSRKGKGKVAGTKRGTTAKPNQMGARKKAKVEAKVEVRKVEVKKRAKPVVVKRC</sequence>
<dbReference type="Proteomes" id="UP000249757">
    <property type="component" value="Unassembled WGS sequence"/>
</dbReference>
<feature type="region of interest" description="Disordered" evidence="1">
    <location>
        <begin position="303"/>
        <end position="422"/>
    </location>
</feature>
<keyword evidence="3" id="KW-1185">Reference proteome</keyword>
<feature type="compositionally biased region" description="Polar residues" evidence="1">
    <location>
        <begin position="42"/>
        <end position="59"/>
    </location>
</feature>
<feature type="region of interest" description="Disordered" evidence="1">
    <location>
        <begin position="512"/>
        <end position="628"/>
    </location>
</feature>
<feature type="compositionally biased region" description="Polar residues" evidence="1">
    <location>
        <begin position="303"/>
        <end position="316"/>
    </location>
</feature>
<proteinExistence type="predicted"/>
<reference evidence="3" key="1">
    <citation type="journal article" date="2022" name="Microb. Genom.">
        <title>A global pangenome for the wheat fungal pathogen Pyrenophora tritici-repentis and prediction of effector protein structural homology.</title>
        <authorList>
            <person name="Moolhuijzen P.M."/>
            <person name="See P.T."/>
            <person name="Shi G."/>
            <person name="Powell H.R."/>
            <person name="Cockram J."/>
            <person name="Jorgensen L.N."/>
            <person name="Benslimane H."/>
            <person name="Strelkov S.E."/>
            <person name="Turner J."/>
            <person name="Liu Z."/>
            <person name="Moffat C.S."/>
        </authorList>
    </citation>
    <scope>NUCLEOTIDE SEQUENCE [LARGE SCALE GENOMIC DNA]</scope>
</reference>
<feature type="region of interest" description="Disordered" evidence="1">
    <location>
        <begin position="814"/>
        <end position="852"/>
    </location>
</feature>